<dbReference type="PANTHER" id="PTHR33908">
    <property type="entry name" value="MANNOSYLTRANSFERASE YKCB-RELATED"/>
    <property type="match status" value="1"/>
</dbReference>
<keyword evidence="2" id="KW-1003">Cell membrane</keyword>
<gene>
    <name evidence="10" type="ORF">A2893_04745</name>
</gene>
<keyword evidence="6 8" id="KW-1133">Transmembrane helix</keyword>
<keyword evidence="7 8" id="KW-0472">Membrane</keyword>
<feature type="domain" description="Glycosyltransferase RgtA/B/C/D-like" evidence="9">
    <location>
        <begin position="113"/>
        <end position="253"/>
    </location>
</feature>
<protein>
    <recommendedName>
        <fullName evidence="9">Glycosyltransferase RgtA/B/C/D-like domain-containing protein</fullName>
    </recommendedName>
</protein>
<feature type="transmembrane region" description="Helical" evidence="8">
    <location>
        <begin position="113"/>
        <end position="132"/>
    </location>
</feature>
<evidence type="ECO:0000313" key="11">
    <source>
        <dbReference type="Proteomes" id="UP000176725"/>
    </source>
</evidence>
<dbReference type="Pfam" id="PF13231">
    <property type="entry name" value="PMT_2"/>
    <property type="match status" value="1"/>
</dbReference>
<feature type="transmembrane region" description="Helical" evidence="8">
    <location>
        <begin position="16"/>
        <end position="35"/>
    </location>
</feature>
<name>A0A1F8BLL6_9BACT</name>
<dbReference type="GO" id="GO:0005886">
    <property type="term" value="C:plasma membrane"/>
    <property type="evidence" value="ECO:0007669"/>
    <property type="project" value="UniProtKB-SubCell"/>
</dbReference>
<comment type="caution">
    <text evidence="10">The sequence shown here is derived from an EMBL/GenBank/DDBJ whole genome shotgun (WGS) entry which is preliminary data.</text>
</comment>
<dbReference type="STRING" id="1802521.A2893_04745"/>
<organism evidence="10 11">
    <name type="scientific">Candidatus Woesebacteria bacterium RIFCSPLOWO2_01_FULL_39_25</name>
    <dbReference type="NCBI Taxonomy" id="1802521"/>
    <lineage>
        <taxon>Bacteria</taxon>
        <taxon>Candidatus Woeseibacteriota</taxon>
    </lineage>
</organism>
<feature type="transmembrane region" description="Helical" evidence="8">
    <location>
        <begin position="138"/>
        <end position="157"/>
    </location>
</feature>
<dbReference type="PANTHER" id="PTHR33908:SF11">
    <property type="entry name" value="MEMBRANE PROTEIN"/>
    <property type="match status" value="1"/>
</dbReference>
<evidence type="ECO:0000256" key="8">
    <source>
        <dbReference type="SAM" id="Phobius"/>
    </source>
</evidence>
<accession>A0A1F8BLL6</accession>
<proteinExistence type="predicted"/>
<feature type="transmembrane region" description="Helical" evidence="8">
    <location>
        <begin position="291"/>
        <end position="309"/>
    </location>
</feature>
<dbReference type="InterPro" id="IPR038731">
    <property type="entry name" value="RgtA/B/C-like"/>
</dbReference>
<dbReference type="Proteomes" id="UP000176725">
    <property type="component" value="Unassembled WGS sequence"/>
</dbReference>
<evidence type="ECO:0000256" key="1">
    <source>
        <dbReference type="ARBA" id="ARBA00004651"/>
    </source>
</evidence>
<feature type="transmembrane region" description="Helical" evidence="8">
    <location>
        <begin position="192"/>
        <end position="221"/>
    </location>
</feature>
<dbReference type="GO" id="GO:0016763">
    <property type="term" value="F:pentosyltransferase activity"/>
    <property type="evidence" value="ECO:0007669"/>
    <property type="project" value="TreeGrafter"/>
</dbReference>
<dbReference type="EMBL" id="MGHH01000007">
    <property type="protein sequence ID" value="OGM64933.1"/>
    <property type="molecule type" value="Genomic_DNA"/>
</dbReference>
<evidence type="ECO:0000259" key="9">
    <source>
        <dbReference type="Pfam" id="PF13231"/>
    </source>
</evidence>
<dbReference type="InterPro" id="IPR050297">
    <property type="entry name" value="LipidA_mod_glycosyltrf_83"/>
</dbReference>
<keyword evidence="4" id="KW-0808">Transferase</keyword>
<evidence type="ECO:0000256" key="3">
    <source>
        <dbReference type="ARBA" id="ARBA00022676"/>
    </source>
</evidence>
<comment type="subcellular location">
    <subcellularLocation>
        <location evidence="1">Cell membrane</location>
        <topology evidence="1">Multi-pass membrane protein</topology>
    </subcellularLocation>
</comment>
<evidence type="ECO:0000256" key="6">
    <source>
        <dbReference type="ARBA" id="ARBA00022989"/>
    </source>
</evidence>
<dbReference type="GO" id="GO:0009103">
    <property type="term" value="P:lipopolysaccharide biosynthetic process"/>
    <property type="evidence" value="ECO:0007669"/>
    <property type="project" value="UniProtKB-ARBA"/>
</dbReference>
<evidence type="ECO:0000256" key="2">
    <source>
        <dbReference type="ARBA" id="ARBA00022475"/>
    </source>
</evidence>
<evidence type="ECO:0000256" key="5">
    <source>
        <dbReference type="ARBA" id="ARBA00022692"/>
    </source>
</evidence>
<sequence length="490" mass="57241">MQKVSKIFKQIFNYKYIEYIFLSFVLILGLLLRLYKINNPIADWHSWRQADTSSVTRSYVDKGINLLFPRYHDISTTQTGKFNPEGYRFVEFPIYNVVHTLLTENFNFLTLEVWGRLLSVFFALVTTVFIYLLGKRFLGVWGGILASFFYVVLPYNIYFTRVILPEPMAVMFAVASLWAFITYIDSNKNWRLYFSGLLFALALLVKPYVIFYSVPMIYLLLNKFKIKEIFRNAKLIIPLLLFTDIVLVPLIAWRGWISNYPEGIPHFGWVFNGDDIRFKPSFWSWIFGERLSWLILGGWGLVPFSFGLMKRLKNSYFTHFFLLGMFFYVSVVATANVRHDYYQTLVIPAVSLILAQGCIILWESSQFNKLLSRGLLVFSIGLAINNGLIQIKEFYKINHPEIIIAGQSVDRLTPKNALVIAPYNGDSAFLYQTKRWGWPFVDRPIEELIENGADYYVSVNFDAQTNEFINKFETVQKKDQYLILSLQKRK</sequence>
<feature type="transmembrane region" description="Helical" evidence="8">
    <location>
        <begin position="316"/>
        <end position="335"/>
    </location>
</feature>
<dbReference type="AlphaFoldDB" id="A0A1F8BLL6"/>
<keyword evidence="5 8" id="KW-0812">Transmembrane</keyword>
<reference evidence="10 11" key="1">
    <citation type="journal article" date="2016" name="Nat. Commun.">
        <title>Thousands of microbial genomes shed light on interconnected biogeochemical processes in an aquifer system.</title>
        <authorList>
            <person name="Anantharaman K."/>
            <person name="Brown C.T."/>
            <person name="Hug L.A."/>
            <person name="Sharon I."/>
            <person name="Castelle C.J."/>
            <person name="Probst A.J."/>
            <person name="Thomas B.C."/>
            <person name="Singh A."/>
            <person name="Wilkins M.J."/>
            <person name="Karaoz U."/>
            <person name="Brodie E.L."/>
            <person name="Williams K.H."/>
            <person name="Hubbard S.S."/>
            <person name="Banfield J.F."/>
        </authorList>
    </citation>
    <scope>NUCLEOTIDE SEQUENCE [LARGE SCALE GENOMIC DNA]</scope>
</reference>
<feature type="transmembrane region" description="Helical" evidence="8">
    <location>
        <begin position="341"/>
        <end position="362"/>
    </location>
</feature>
<keyword evidence="3" id="KW-0328">Glycosyltransferase</keyword>
<evidence type="ECO:0000256" key="7">
    <source>
        <dbReference type="ARBA" id="ARBA00023136"/>
    </source>
</evidence>
<evidence type="ECO:0000256" key="4">
    <source>
        <dbReference type="ARBA" id="ARBA00022679"/>
    </source>
</evidence>
<feature type="transmembrane region" description="Helical" evidence="8">
    <location>
        <begin position="233"/>
        <end position="253"/>
    </location>
</feature>
<feature type="transmembrane region" description="Helical" evidence="8">
    <location>
        <begin position="374"/>
        <end position="391"/>
    </location>
</feature>
<evidence type="ECO:0000313" key="10">
    <source>
        <dbReference type="EMBL" id="OGM64933.1"/>
    </source>
</evidence>